<dbReference type="OrthoDB" id="5177647at2"/>
<dbReference type="SUPFAM" id="SSF47090">
    <property type="entry name" value="PGBD-like"/>
    <property type="match status" value="1"/>
</dbReference>
<evidence type="ECO:0000259" key="5">
    <source>
        <dbReference type="PROSITE" id="PS51935"/>
    </source>
</evidence>
<accession>A0A255GCQ9</accession>
<evidence type="ECO:0000256" key="1">
    <source>
        <dbReference type="ARBA" id="ARBA00007074"/>
    </source>
</evidence>
<dbReference type="GO" id="GO:0006508">
    <property type="term" value="P:proteolysis"/>
    <property type="evidence" value="ECO:0007669"/>
    <property type="project" value="UniProtKB-KW"/>
</dbReference>
<dbReference type="SUPFAM" id="SSF54001">
    <property type="entry name" value="Cysteine proteinases"/>
    <property type="match status" value="1"/>
</dbReference>
<organism evidence="6 7">
    <name type="scientific">Enemella evansiae</name>
    <dbReference type="NCBI Taxonomy" id="2016499"/>
    <lineage>
        <taxon>Bacteria</taxon>
        <taxon>Bacillati</taxon>
        <taxon>Actinomycetota</taxon>
        <taxon>Actinomycetes</taxon>
        <taxon>Propionibacteriales</taxon>
        <taxon>Propionibacteriaceae</taxon>
        <taxon>Enemella</taxon>
    </lineage>
</organism>
<comment type="similarity">
    <text evidence="1">Belongs to the peptidase C40 family.</text>
</comment>
<evidence type="ECO:0000313" key="6">
    <source>
        <dbReference type="EMBL" id="OYO13668.1"/>
    </source>
</evidence>
<name>A0A255GCQ9_9ACTN</name>
<protein>
    <recommendedName>
        <fullName evidence="5">NlpC/P60 domain-containing protein</fullName>
    </recommendedName>
</protein>
<dbReference type="PROSITE" id="PS51935">
    <property type="entry name" value="NLPC_P60"/>
    <property type="match status" value="1"/>
</dbReference>
<keyword evidence="2" id="KW-0645">Protease</keyword>
<feature type="domain" description="NlpC/P60" evidence="5">
    <location>
        <begin position="62"/>
        <end position="176"/>
    </location>
</feature>
<dbReference type="InterPro" id="IPR036365">
    <property type="entry name" value="PGBD-like_sf"/>
</dbReference>
<keyword evidence="3" id="KW-0378">Hydrolase</keyword>
<sequence>MTRSAVIRYQKAHGIPTTGVTASLTWGSLQKHKGGSSSAAKAAPKPAAPAAPAANTAVRSTTGGKAAAVNFALAQLGKPYAYGATGPNAYDCSGLTGAALKAAGISIPRTSQAQLAAGQKISLSQAQPGDLIVYYSGATHIGIYIGDGKIVHSSRPGKPVSIASATSMPINAVVRF</sequence>
<dbReference type="Pfam" id="PF00877">
    <property type="entry name" value="NLPC_P60"/>
    <property type="match status" value="1"/>
</dbReference>
<proteinExistence type="inferred from homology"/>
<evidence type="ECO:0000313" key="7">
    <source>
        <dbReference type="Proteomes" id="UP000215896"/>
    </source>
</evidence>
<evidence type="ECO:0000256" key="3">
    <source>
        <dbReference type="ARBA" id="ARBA00022801"/>
    </source>
</evidence>
<keyword evidence="4" id="KW-0788">Thiol protease</keyword>
<dbReference type="PANTHER" id="PTHR47359">
    <property type="entry name" value="PEPTIDOGLYCAN DL-ENDOPEPTIDASE CWLO"/>
    <property type="match status" value="1"/>
</dbReference>
<dbReference type="Gene3D" id="3.90.1720.10">
    <property type="entry name" value="endopeptidase domain like (from Nostoc punctiforme)"/>
    <property type="match status" value="1"/>
</dbReference>
<dbReference type="PANTHER" id="PTHR47359:SF3">
    <property type="entry name" value="NLP_P60 DOMAIN-CONTAINING PROTEIN-RELATED"/>
    <property type="match status" value="1"/>
</dbReference>
<dbReference type="InterPro" id="IPR051794">
    <property type="entry name" value="PG_Endopeptidase_C40"/>
</dbReference>
<dbReference type="AlphaFoldDB" id="A0A255GCQ9"/>
<comment type="caution">
    <text evidence="6">The sequence shown here is derived from an EMBL/GenBank/DDBJ whole genome shotgun (WGS) entry which is preliminary data.</text>
</comment>
<dbReference type="InterPro" id="IPR038765">
    <property type="entry name" value="Papain-like_cys_pep_sf"/>
</dbReference>
<dbReference type="InterPro" id="IPR000064">
    <property type="entry name" value="NLP_P60_dom"/>
</dbReference>
<keyword evidence="7" id="KW-1185">Reference proteome</keyword>
<evidence type="ECO:0000256" key="2">
    <source>
        <dbReference type="ARBA" id="ARBA00022670"/>
    </source>
</evidence>
<gene>
    <name evidence="6" type="ORF">CGZ94_09890</name>
</gene>
<reference evidence="6 7" key="1">
    <citation type="submission" date="2017-07" db="EMBL/GenBank/DDBJ databases">
        <title>Draft whole genome sequences of clinical Proprionibacteriaceae strains.</title>
        <authorList>
            <person name="Bernier A.-M."/>
            <person name="Bernard K."/>
            <person name="Domingo M.-C."/>
        </authorList>
    </citation>
    <scope>NUCLEOTIDE SEQUENCE [LARGE SCALE GENOMIC DNA]</scope>
    <source>
        <strain evidence="6 7">NML 030167</strain>
    </source>
</reference>
<evidence type="ECO:0000256" key="4">
    <source>
        <dbReference type="ARBA" id="ARBA00022807"/>
    </source>
</evidence>
<dbReference type="GO" id="GO:0008234">
    <property type="term" value="F:cysteine-type peptidase activity"/>
    <property type="evidence" value="ECO:0007669"/>
    <property type="project" value="UniProtKB-KW"/>
</dbReference>
<dbReference type="EMBL" id="NMVO01000013">
    <property type="protein sequence ID" value="OYO13668.1"/>
    <property type="molecule type" value="Genomic_DNA"/>
</dbReference>
<dbReference type="Proteomes" id="UP000215896">
    <property type="component" value="Unassembled WGS sequence"/>
</dbReference>